<feature type="compositionally biased region" description="Polar residues" evidence="1">
    <location>
        <begin position="397"/>
        <end position="412"/>
    </location>
</feature>
<feature type="compositionally biased region" description="Polar residues" evidence="1">
    <location>
        <begin position="305"/>
        <end position="330"/>
    </location>
</feature>
<dbReference type="GO" id="GO:0031410">
    <property type="term" value="C:cytoplasmic vesicle"/>
    <property type="evidence" value="ECO:0007669"/>
    <property type="project" value="TreeGrafter"/>
</dbReference>
<accession>A0A8K1GSX8</accession>
<feature type="compositionally biased region" description="Basic and acidic residues" evidence="1">
    <location>
        <begin position="171"/>
        <end position="180"/>
    </location>
</feature>
<evidence type="ECO:0000259" key="3">
    <source>
        <dbReference type="Pfam" id="PF19033"/>
    </source>
</evidence>
<dbReference type="AlphaFoldDB" id="A0A8K1GSX8"/>
<dbReference type="InterPro" id="IPR026091">
    <property type="entry name" value="HPS4"/>
</dbReference>
<dbReference type="InterPro" id="IPR043987">
    <property type="entry name" value="CCZ1/INTU/HSP4_longin_1"/>
</dbReference>
<evidence type="ECO:0000256" key="1">
    <source>
        <dbReference type="SAM" id="MobiDB-lite"/>
    </source>
</evidence>
<feature type="compositionally biased region" description="Low complexity" evidence="1">
    <location>
        <begin position="370"/>
        <end position="383"/>
    </location>
</feature>
<feature type="compositionally biased region" description="Basic and acidic residues" evidence="1">
    <location>
        <begin position="387"/>
        <end position="396"/>
    </location>
</feature>
<feature type="domain" description="CCZ1/INTU/HSP4 first Longin" evidence="2">
    <location>
        <begin position="2"/>
        <end position="65"/>
    </location>
</feature>
<evidence type="ECO:0008006" key="6">
    <source>
        <dbReference type="Google" id="ProtNLM"/>
    </source>
</evidence>
<comment type="caution">
    <text evidence="4">The sequence shown here is derived from an EMBL/GenBank/DDBJ whole genome shotgun (WGS) entry which is preliminary data.</text>
</comment>
<keyword evidence="5" id="KW-1185">Reference proteome</keyword>
<organism evidence="4 5">
    <name type="scientific">Zosterops borbonicus</name>
    <dbReference type="NCBI Taxonomy" id="364589"/>
    <lineage>
        <taxon>Eukaryota</taxon>
        <taxon>Metazoa</taxon>
        <taxon>Chordata</taxon>
        <taxon>Craniata</taxon>
        <taxon>Vertebrata</taxon>
        <taxon>Euteleostomi</taxon>
        <taxon>Archelosauria</taxon>
        <taxon>Archosauria</taxon>
        <taxon>Dinosauria</taxon>
        <taxon>Saurischia</taxon>
        <taxon>Theropoda</taxon>
        <taxon>Coelurosauria</taxon>
        <taxon>Aves</taxon>
        <taxon>Neognathae</taxon>
        <taxon>Neoaves</taxon>
        <taxon>Telluraves</taxon>
        <taxon>Australaves</taxon>
        <taxon>Passeriformes</taxon>
        <taxon>Sylvioidea</taxon>
        <taxon>Zosteropidae</taxon>
        <taxon>Zosterops</taxon>
    </lineage>
</organism>
<dbReference type="Pfam" id="PF19033">
    <property type="entry name" value="Intu_longin_3"/>
    <property type="match status" value="1"/>
</dbReference>
<sequence>MAGVVRCLTEISGAPPSLVRLRKIKFAVVVDGDFLWVLGCAVELPDVSCRRLLEQLMGLFTFYQGPVCGAYTAFSQEELSREWDRYIEHIQNNTSDLHRIFNSLWHLDKTKVDPLLLLKAALILQTCQRSPHVLAGCILYKGLIVSTQLPPALTAKVLLQGSESPGQSKPGAEEPQERESVLPPGVRIIPVFLTGEELSVLRDFPVEWMARSPMSPAGPRGEESALCSQAVLESTGGHENQSLDGISGQESHEDTSDTPTPGDAVQLDSPASPLMDFSGMGDGTRNSAAANLSGAGSESSELSRKTSFSPESDTEQLPSPSSLQTESAWTTGPYLEGFSFPNPYSWEQESQDKGESPTDSDIGHCPPQNSISVSHSPAVPSPAQELNRTKSSEQNKPRTVSQDRVSGGSDSTAGDHVWGLDCPGPAGHTQLQSRRQLLIPGLQETLPSDPAGDRPCPSRRDEPAQLSLYVHSIQGLVLSLLAEEQLCQDRGAVEDVYHSSLASLNGLEVHLRETLPKDSSASARTNYSFTHYDCVQNVLTANLPHTPGPLDRHFLRATTLIHSDFNQLPTASEVIIRNASTAVYACRNPVQETYFQQLGAPLRNSGIPNPHDSAFSLPSKAKQKLLKHGVNLL</sequence>
<dbReference type="Pfam" id="PF19031">
    <property type="entry name" value="Intu_longin_1"/>
    <property type="match status" value="1"/>
</dbReference>
<protein>
    <recommendedName>
        <fullName evidence="6">Hermansky-Pudlak syndrome 4 protein</fullName>
    </recommendedName>
</protein>
<dbReference type="PANTHER" id="PTHR14407:SF9">
    <property type="entry name" value="BLOC-3 COMPLEX MEMBER HPS4"/>
    <property type="match status" value="1"/>
</dbReference>
<feature type="region of interest" description="Disordered" evidence="1">
    <location>
        <begin position="235"/>
        <end position="419"/>
    </location>
</feature>
<dbReference type="GO" id="GO:0016192">
    <property type="term" value="P:vesicle-mediated transport"/>
    <property type="evidence" value="ECO:0007669"/>
    <property type="project" value="InterPro"/>
</dbReference>
<reference evidence="4" key="1">
    <citation type="submission" date="2019-04" db="EMBL/GenBank/DDBJ databases">
        <title>Genome assembly of Zosterops borbonicus 15179.</title>
        <authorList>
            <person name="Leroy T."/>
            <person name="Anselmetti Y."/>
            <person name="Tilak M.-K."/>
            <person name="Nabholz B."/>
        </authorList>
    </citation>
    <scope>NUCLEOTIDE SEQUENCE</scope>
    <source>
        <strain evidence="4">HGM_15179</strain>
        <tissue evidence="4">Muscle</tissue>
    </source>
</reference>
<dbReference type="PANTHER" id="PTHR14407">
    <property type="entry name" value="HERMANSKY-PUDLAK SYNDROME 4 PROTEIN LIGHT-EAR PROTEIN-RELATED"/>
    <property type="match status" value="1"/>
</dbReference>
<evidence type="ECO:0000313" key="4">
    <source>
        <dbReference type="EMBL" id="TRZ23139.1"/>
    </source>
</evidence>
<feature type="region of interest" description="Disordered" evidence="1">
    <location>
        <begin position="161"/>
        <end position="181"/>
    </location>
</feature>
<feature type="compositionally biased region" description="Low complexity" evidence="1">
    <location>
        <begin position="286"/>
        <end position="300"/>
    </location>
</feature>
<dbReference type="GO" id="GO:0005765">
    <property type="term" value="C:lysosomal membrane"/>
    <property type="evidence" value="ECO:0007669"/>
    <property type="project" value="TreeGrafter"/>
</dbReference>
<evidence type="ECO:0000259" key="2">
    <source>
        <dbReference type="Pfam" id="PF19031"/>
    </source>
</evidence>
<dbReference type="InterPro" id="IPR043989">
    <property type="entry name" value="CCZ1/INTU/HSP4_longin_3"/>
</dbReference>
<name>A0A8K1GSX8_9PASS</name>
<dbReference type="GO" id="GO:0031085">
    <property type="term" value="C:BLOC-3 complex"/>
    <property type="evidence" value="ECO:0007669"/>
    <property type="project" value="TreeGrafter"/>
</dbReference>
<evidence type="ECO:0000313" key="5">
    <source>
        <dbReference type="Proteomes" id="UP000796761"/>
    </source>
</evidence>
<feature type="domain" description="CCZ1/INTU/HPS4 third Longin" evidence="3">
    <location>
        <begin position="525"/>
        <end position="624"/>
    </location>
</feature>
<dbReference type="EMBL" id="SWJQ01000082">
    <property type="protein sequence ID" value="TRZ23139.1"/>
    <property type="molecule type" value="Genomic_DNA"/>
</dbReference>
<dbReference type="GO" id="GO:0005085">
    <property type="term" value="F:guanyl-nucleotide exchange factor activity"/>
    <property type="evidence" value="ECO:0007669"/>
    <property type="project" value="TreeGrafter"/>
</dbReference>
<dbReference type="GO" id="GO:0031267">
    <property type="term" value="F:small GTPase binding"/>
    <property type="evidence" value="ECO:0007669"/>
    <property type="project" value="TreeGrafter"/>
</dbReference>
<dbReference type="GO" id="GO:1903232">
    <property type="term" value="P:melanosome assembly"/>
    <property type="evidence" value="ECO:0007669"/>
    <property type="project" value="TreeGrafter"/>
</dbReference>
<dbReference type="Proteomes" id="UP000796761">
    <property type="component" value="Unassembled WGS sequence"/>
</dbReference>
<dbReference type="GO" id="GO:0006605">
    <property type="term" value="P:protein targeting"/>
    <property type="evidence" value="ECO:0007669"/>
    <property type="project" value="TreeGrafter"/>
</dbReference>
<gene>
    <name evidence="4" type="ORF">HGM15179_003993</name>
</gene>
<dbReference type="OrthoDB" id="16754at2759"/>
<proteinExistence type="predicted"/>
<feature type="region of interest" description="Disordered" evidence="1">
    <location>
        <begin position="441"/>
        <end position="461"/>
    </location>
</feature>